<protein>
    <submittedName>
        <fullName evidence="1">Uncharacterized protein</fullName>
    </submittedName>
</protein>
<dbReference type="InterPro" id="IPR009842">
    <property type="entry name" value="DUF1402"/>
</dbReference>
<reference evidence="1 2" key="1">
    <citation type="journal article" date="2016" name="Nat. Commun.">
        <title>Thousands of microbial genomes shed light on interconnected biogeochemical processes in an aquifer system.</title>
        <authorList>
            <person name="Anantharaman K."/>
            <person name="Brown C.T."/>
            <person name="Hug L.A."/>
            <person name="Sharon I."/>
            <person name="Castelle C.J."/>
            <person name="Probst A.J."/>
            <person name="Thomas B.C."/>
            <person name="Singh A."/>
            <person name="Wilkins M.J."/>
            <person name="Karaoz U."/>
            <person name="Brodie E.L."/>
            <person name="Williams K.H."/>
            <person name="Hubbard S.S."/>
            <person name="Banfield J.F."/>
        </authorList>
    </citation>
    <scope>NUCLEOTIDE SEQUENCE [LARGE SCALE GENOMIC DNA]</scope>
</reference>
<organism evidence="1 2">
    <name type="scientific">Candidatus Staskawiczbacteria bacterium RIFOXYB1_FULL_37_44</name>
    <dbReference type="NCBI Taxonomy" id="1802223"/>
    <lineage>
        <taxon>Bacteria</taxon>
        <taxon>Candidatus Staskawicziibacteriota</taxon>
    </lineage>
</organism>
<accession>A0A1G2IWU6</accession>
<evidence type="ECO:0000313" key="1">
    <source>
        <dbReference type="EMBL" id="OGZ78841.1"/>
    </source>
</evidence>
<dbReference type="EMBL" id="MHPJ01000012">
    <property type="protein sequence ID" value="OGZ78841.1"/>
    <property type="molecule type" value="Genomic_DNA"/>
</dbReference>
<gene>
    <name evidence="1" type="ORF">A2358_01050</name>
</gene>
<dbReference type="Pfam" id="PF07182">
    <property type="entry name" value="DUF1402"/>
    <property type="match status" value="1"/>
</dbReference>
<proteinExistence type="predicted"/>
<comment type="caution">
    <text evidence="1">The sequence shown here is derived from an EMBL/GenBank/DDBJ whole genome shotgun (WGS) entry which is preliminary data.</text>
</comment>
<dbReference type="Proteomes" id="UP000178650">
    <property type="component" value="Unassembled WGS sequence"/>
</dbReference>
<sequence>MENKSINNNVMKIILIITDTKKKSLIFVDENLKIYSLREIVLAVQNGLFKNIYIVNRSGNIYLRSAGSVLKEEKLDRISISSYQLFYSLQDIGKILSIPSFNNYWQKYQQNLLQEQQEKLGACIIIDDHPRILKANAQYKLTTNKKIIFSAAKKFNVDPYLLAAILIDELARLNPIEDITDMLAVYFIGVNTSAGIGQVKTDTAKGLMLTGYYNPDLDKFSSKGKIKKASRQEVYEYIKQPKHSIFFVAARMRYFIDEWKRFVDLSKRPEIITTLYSLSADNPKSNPQPNDRGLQIANEFYNIAKDWFK</sequence>
<evidence type="ECO:0000313" key="2">
    <source>
        <dbReference type="Proteomes" id="UP000178650"/>
    </source>
</evidence>
<dbReference type="AlphaFoldDB" id="A0A1G2IWU6"/>
<dbReference type="STRING" id="1802223.A2358_01050"/>
<name>A0A1G2IWU6_9BACT</name>